<dbReference type="OrthoDB" id="9766163at2"/>
<dbReference type="Pfam" id="PF05833">
    <property type="entry name" value="NFACT_N"/>
    <property type="match status" value="1"/>
</dbReference>
<feature type="domain" description="NFACT RNA-binding" evidence="1">
    <location>
        <begin position="408"/>
        <end position="497"/>
    </location>
</feature>
<evidence type="ECO:0000259" key="1">
    <source>
        <dbReference type="Pfam" id="PF05670"/>
    </source>
</evidence>
<gene>
    <name evidence="2" type="ORF">SAMN05421761_103327</name>
</gene>
<dbReference type="AlphaFoldDB" id="A0A1N7LGZ7"/>
<dbReference type="GO" id="GO:0000049">
    <property type="term" value="F:tRNA binding"/>
    <property type="evidence" value="ECO:0007669"/>
    <property type="project" value="TreeGrafter"/>
</dbReference>
<dbReference type="STRING" id="529505.SAMN05421761_103327"/>
<dbReference type="PANTHER" id="PTHR15239:SF6">
    <property type="entry name" value="RIBOSOME QUALITY CONTROL COMPLEX SUBUNIT NEMF"/>
    <property type="match status" value="1"/>
</dbReference>
<name>A0A1N7LGZ7_9BACT</name>
<protein>
    <submittedName>
        <fullName evidence="2">Predicted component of the ribosome quality control (RQC) complex, YloA/Tae2 family, contains fibronectin-binding (FbpA) and DUF814 domains</fullName>
    </submittedName>
</protein>
<dbReference type="Proteomes" id="UP000186026">
    <property type="component" value="Unassembled WGS sequence"/>
</dbReference>
<reference evidence="3" key="1">
    <citation type="submission" date="2017-01" db="EMBL/GenBank/DDBJ databases">
        <authorList>
            <person name="Varghese N."/>
            <person name="Submissions S."/>
        </authorList>
    </citation>
    <scope>NUCLEOTIDE SEQUENCE [LARGE SCALE GENOMIC DNA]</scope>
    <source>
        <strain evidence="3">DSM 46698</strain>
    </source>
</reference>
<dbReference type="Gene3D" id="2.30.310.10">
    <property type="entry name" value="ibrinogen binding protein from staphylococcus aureus domain"/>
    <property type="match status" value="1"/>
</dbReference>
<dbReference type="Pfam" id="PF05670">
    <property type="entry name" value="NFACT-R_1"/>
    <property type="match status" value="1"/>
</dbReference>
<sequence length="521" mass="60406">MHLNYYFLKFLCPELHDTFQGAQVISCFSQNKDELVIGCVKEGSEIFIRANLLPTISCLSFPDEFKRGKRNTVSLFPELLNQKFSKIEVVNFERAFICEFESGDRLLFKMHGTRSNILFYKDNDDIPARIFRNEIKDDHSLQIRNLPKNLDLSESNFFSLDGNAAKFLPTLGKIPREYLKDHGYIEASLDQKWTMMQSMMDMLDSPLFSIIKNKTEYSLTLLPTDQSIYQSENPIAACNELFKYLVVIQAFEKEKQYWIRNFEDQKKKSQAYILKTTEKLNSLEKESPPSQLADVIMANLHQIPAGAEEIMLFNFYTGKEELLRLKRGLSPQKFAENLYRKSKNRKIEIDQLYQNLADKEALLANIHDLMDELSNITHFKDLKSFVKQNQLLAKEKEKLEQVPFKRFEIEGFEILVGKSAKSNDEMLRYYAWKEDLWLHAKDVSGSHVIIKYKSGLNFPKTVLEKAAELAAYYSKNKNESIAPIIYTPVKFVRKVKGSAPGEVIVDKEKVLMVVPRGPQEQ</sequence>
<dbReference type="EMBL" id="FTOP01000003">
    <property type="protein sequence ID" value="SIS73102.1"/>
    <property type="molecule type" value="Genomic_DNA"/>
</dbReference>
<dbReference type="GO" id="GO:1990112">
    <property type="term" value="C:RQC complex"/>
    <property type="evidence" value="ECO:0007669"/>
    <property type="project" value="TreeGrafter"/>
</dbReference>
<dbReference type="PANTHER" id="PTHR15239">
    <property type="entry name" value="NUCLEAR EXPORT MEDIATOR FACTOR NEMF"/>
    <property type="match status" value="1"/>
</dbReference>
<dbReference type="RefSeq" id="WP_076499323.1">
    <property type="nucleotide sequence ID" value="NZ_FTOP01000003.1"/>
</dbReference>
<dbReference type="InterPro" id="IPR008532">
    <property type="entry name" value="NFACT_RNA-bd"/>
</dbReference>
<proteinExistence type="predicted"/>
<evidence type="ECO:0000313" key="2">
    <source>
        <dbReference type="EMBL" id="SIS73102.1"/>
    </source>
</evidence>
<evidence type="ECO:0000313" key="3">
    <source>
        <dbReference type="Proteomes" id="UP000186026"/>
    </source>
</evidence>
<dbReference type="GO" id="GO:0072344">
    <property type="term" value="P:rescue of stalled ribosome"/>
    <property type="evidence" value="ECO:0007669"/>
    <property type="project" value="TreeGrafter"/>
</dbReference>
<keyword evidence="3" id="KW-1185">Reference proteome</keyword>
<dbReference type="GO" id="GO:0043023">
    <property type="term" value="F:ribosomal large subunit binding"/>
    <property type="evidence" value="ECO:0007669"/>
    <property type="project" value="TreeGrafter"/>
</dbReference>
<dbReference type="InterPro" id="IPR051608">
    <property type="entry name" value="RQC_Subunit_NEMF"/>
</dbReference>
<accession>A0A1N7LGZ7</accession>
<organism evidence="2 3">
    <name type="scientific">Belliella pelovolcani</name>
    <dbReference type="NCBI Taxonomy" id="529505"/>
    <lineage>
        <taxon>Bacteria</taxon>
        <taxon>Pseudomonadati</taxon>
        <taxon>Bacteroidota</taxon>
        <taxon>Cytophagia</taxon>
        <taxon>Cytophagales</taxon>
        <taxon>Cyclobacteriaceae</taxon>
        <taxon>Belliella</taxon>
    </lineage>
</organism>